<dbReference type="OrthoDB" id="5592298at2759"/>
<keyword evidence="1" id="KW-0175">Coiled coil</keyword>
<dbReference type="PANTHER" id="PTHR13140:SF706">
    <property type="entry name" value="DILUTE CLASS UNCONVENTIONAL MYOSIN, ISOFORM C"/>
    <property type="match status" value="1"/>
</dbReference>
<dbReference type="GO" id="GO:0051015">
    <property type="term" value="F:actin filament binding"/>
    <property type="evidence" value="ECO:0007669"/>
    <property type="project" value="TreeGrafter"/>
</dbReference>
<protein>
    <submittedName>
        <fullName evidence="3">Unconventional myosin-Vc</fullName>
    </submittedName>
</protein>
<evidence type="ECO:0000313" key="4">
    <source>
        <dbReference type="Proteomes" id="UP000188320"/>
    </source>
</evidence>
<feature type="coiled-coil region" evidence="1">
    <location>
        <begin position="151"/>
        <end position="193"/>
    </location>
</feature>
<evidence type="ECO:0000313" key="3">
    <source>
        <dbReference type="EMBL" id="OMH80498.1"/>
    </source>
</evidence>
<dbReference type="EMBL" id="LSSK01001169">
    <property type="protein sequence ID" value="OMH80498.1"/>
    <property type="molecule type" value="Genomic_DNA"/>
</dbReference>
<dbReference type="SUPFAM" id="SSF52540">
    <property type="entry name" value="P-loop containing nucleoside triphosphate hydrolases"/>
    <property type="match status" value="1"/>
</dbReference>
<organism evidence="3 4">
    <name type="scientific">Zancudomyces culisetae</name>
    <name type="common">Gut fungus</name>
    <name type="synonym">Smittium culisetae</name>
    <dbReference type="NCBI Taxonomy" id="1213189"/>
    <lineage>
        <taxon>Eukaryota</taxon>
        <taxon>Fungi</taxon>
        <taxon>Fungi incertae sedis</taxon>
        <taxon>Zoopagomycota</taxon>
        <taxon>Kickxellomycotina</taxon>
        <taxon>Harpellomycetes</taxon>
        <taxon>Harpellales</taxon>
        <taxon>Legeriomycetaceae</taxon>
        <taxon>Zancudomyces</taxon>
    </lineage>
</organism>
<dbReference type="Gene3D" id="1.20.5.4820">
    <property type="match status" value="1"/>
</dbReference>
<comment type="caution">
    <text evidence="3">The sequence shown here is derived from an EMBL/GenBank/DDBJ whole genome shotgun (WGS) entry which is preliminary data.</text>
</comment>
<dbReference type="Proteomes" id="UP000188320">
    <property type="component" value="Unassembled WGS sequence"/>
</dbReference>
<dbReference type="PANTHER" id="PTHR13140">
    <property type="entry name" value="MYOSIN"/>
    <property type="match status" value="1"/>
</dbReference>
<feature type="compositionally biased region" description="Basic and acidic residues" evidence="2">
    <location>
        <begin position="22"/>
        <end position="35"/>
    </location>
</feature>
<dbReference type="GO" id="GO:0000146">
    <property type="term" value="F:microfilament motor activity"/>
    <property type="evidence" value="ECO:0007669"/>
    <property type="project" value="TreeGrafter"/>
</dbReference>
<accession>A0A1R1PHS8</accession>
<sequence length="284" mass="33728">MELENKRGQENEKNKIVSGASMERRRSSDREKGKGEITVRITNADRELSKEILRECIGDTRQYQVGLSKVFFRAGQWAKMEHLRKQLLGKSATVIQKYVRRMIMRSRFISYKGSVFVIQNWWANEMVQRLRVARVRVKFFQLVKRKVMEYREQAAREAAAVAERKAKEEAARIEELRAKQKLLEVKMAEEQEMPRGNIYQRMYGLPCREWMVPTTSYDQHIWNKAAKSPFLSNYGPHEQVYCYTSDDEVVKQLVERRRTEVLQESAKSSKRRDNDNDEFRAIWF</sequence>
<dbReference type="GO" id="GO:0007015">
    <property type="term" value="P:actin filament organization"/>
    <property type="evidence" value="ECO:0007669"/>
    <property type="project" value="TreeGrafter"/>
</dbReference>
<dbReference type="InterPro" id="IPR027417">
    <property type="entry name" value="P-loop_NTPase"/>
</dbReference>
<dbReference type="AlphaFoldDB" id="A0A1R1PHS8"/>
<feature type="compositionally biased region" description="Basic and acidic residues" evidence="2">
    <location>
        <begin position="1"/>
        <end position="15"/>
    </location>
</feature>
<proteinExistence type="predicted"/>
<gene>
    <name evidence="3" type="ORF">AX774_g6071</name>
</gene>
<dbReference type="GO" id="GO:0016020">
    <property type="term" value="C:membrane"/>
    <property type="evidence" value="ECO:0007669"/>
    <property type="project" value="TreeGrafter"/>
</dbReference>
<evidence type="ECO:0000256" key="2">
    <source>
        <dbReference type="SAM" id="MobiDB-lite"/>
    </source>
</evidence>
<keyword evidence="4" id="KW-1185">Reference proteome</keyword>
<dbReference type="GO" id="GO:0005737">
    <property type="term" value="C:cytoplasm"/>
    <property type="evidence" value="ECO:0007669"/>
    <property type="project" value="TreeGrafter"/>
</dbReference>
<name>A0A1R1PHS8_ZANCU</name>
<feature type="region of interest" description="Disordered" evidence="2">
    <location>
        <begin position="1"/>
        <end position="35"/>
    </location>
</feature>
<dbReference type="GO" id="GO:0015629">
    <property type="term" value="C:actin cytoskeleton"/>
    <property type="evidence" value="ECO:0007669"/>
    <property type="project" value="TreeGrafter"/>
</dbReference>
<evidence type="ECO:0000256" key="1">
    <source>
        <dbReference type="SAM" id="Coils"/>
    </source>
</evidence>
<reference evidence="4" key="1">
    <citation type="submission" date="2017-01" db="EMBL/GenBank/DDBJ databases">
        <authorList>
            <person name="Wang Y."/>
            <person name="White M."/>
            <person name="Kvist S."/>
            <person name="Moncalvo J.-M."/>
        </authorList>
    </citation>
    <scope>NUCLEOTIDE SEQUENCE [LARGE SCALE GENOMIC DNA]</scope>
    <source>
        <strain evidence="4">COL-18-3</strain>
    </source>
</reference>